<keyword evidence="4" id="KW-0812">Transmembrane</keyword>
<protein>
    <submittedName>
        <fullName evidence="5">Mce-associated membrane protein</fullName>
    </submittedName>
</protein>
<sequence length="314" mass="32982">MSTSRRRPTGSPRRPQVAGRPRTASAGTTDAEQTAEGGLAVDERTDERTTARTAPSPSETVEAPTDSPRSRTVTRPATRPSDDEAVAGTEAPESSETREISADTQDGGLPAAPAVRSGEADEKPESRSSAVLARVRRIPLPQAPATRRGTAALLAVTILLVAAAAFFAVSWGRLAFSGATSNTALTDVGATATVSEQVNDAVTKVYSFDFARLDQAESDARGVITGPFTGQFDQIFGNVRQLAPKQQAVVTATIPKSAVSSIDGDHATMYVFVNQVIRRVDDAGKPQEGTAAARLRVDADHVDGRWKISGMTPA</sequence>
<proteinExistence type="predicted"/>
<dbReference type="RefSeq" id="WP_132428977.1">
    <property type="nucleotide sequence ID" value="NZ_SMFZ01000002.1"/>
</dbReference>
<evidence type="ECO:0000256" key="1">
    <source>
        <dbReference type="ARBA" id="ARBA00004370"/>
    </source>
</evidence>
<evidence type="ECO:0000256" key="2">
    <source>
        <dbReference type="ARBA" id="ARBA00023136"/>
    </source>
</evidence>
<dbReference type="OrthoDB" id="5192320at2"/>
<feature type="compositionally biased region" description="Basic and acidic residues" evidence="3">
    <location>
        <begin position="41"/>
        <end position="50"/>
    </location>
</feature>
<evidence type="ECO:0000313" key="5">
    <source>
        <dbReference type="EMBL" id="TCK20312.1"/>
    </source>
</evidence>
<evidence type="ECO:0000256" key="4">
    <source>
        <dbReference type="SAM" id="Phobius"/>
    </source>
</evidence>
<feature type="region of interest" description="Disordered" evidence="3">
    <location>
        <begin position="1"/>
        <end position="130"/>
    </location>
</feature>
<keyword evidence="4" id="KW-1133">Transmembrane helix</keyword>
<evidence type="ECO:0000256" key="3">
    <source>
        <dbReference type="SAM" id="MobiDB-lite"/>
    </source>
</evidence>
<name>A0A4R1HSF3_PSEEN</name>
<gene>
    <name evidence="5" type="ORF">EV378_4271</name>
</gene>
<evidence type="ECO:0000313" key="6">
    <source>
        <dbReference type="Proteomes" id="UP000295560"/>
    </source>
</evidence>
<keyword evidence="6" id="KW-1185">Reference proteome</keyword>
<dbReference type="EMBL" id="SMFZ01000002">
    <property type="protein sequence ID" value="TCK20312.1"/>
    <property type="molecule type" value="Genomic_DNA"/>
</dbReference>
<dbReference type="AlphaFoldDB" id="A0A4R1HSF3"/>
<keyword evidence="2 4" id="KW-0472">Membrane</keyword>
<accession>A0A4R1HSF3</accession>
<comment type="subcellular location">
    <subcellularLocation>
        <location evidence="1">Membrane</location>
    </subcellularLocation>
</comment>
<dbReference type="PANTHER" id="PTHR37042:SF4">
    <property type="entry name" value="OUTER MEMBRANE PROTEIN RV1973"/>
    <property type="match status" value="1"/>
</dbReference>
<feature type="transmembrane region" description="Helical" evidence="4">
    <location>
        <begin position="151"/>
        <end position="172"/>
    </location>
</feature>
<dbReference type="GO" id="GO:0016020">
    <property type="term" value="C:membrane"/>
    <property type="evidence" value="ECO:0007669"/>
    <property type="project" value="UniProtKB-SubCell"/>
</dbReference>
<dbReference type="Proteomes" id="UP000295560">
    <property type="component" value="Unassembled WGS sequence"/>
</dbReference>
<comment type="caution">
    <text evidence="5">The sequence shown here is derived from an EMBL/GenBank/DDBJ whole genome shotgun (WGS) entry which is preliminary data.</text>
</comment>
<reference evidence="5 6" key="1">
    <citation type="submission" date="2019-03" db="EMBL/GenBank/DDBJ databases">
        <title>Sequencing the genomes of 1000 actinobacteria strains.</title>
        <authorList>
            <person name="Klenk H.-P."/>
        </authorList>
    </citation>
    <scope>NUCLEOTIDE SEQUENCE [LARGE SCALE GENOMIC DNA]</scope>
    <source>
        <strain evidence="5 6">DSM 44969</strain>
    </source>
</reference>
<dbReference type="PANTHER" id="PTHR37042">
    <property type="entry name" value="OUTER MEMBRANE PROTEIN RV1973"/>
    <property type="match status" value="1"/>
</dbReference>
<organism evidence="5 6">
    <name type="scientific">Pseudonocardia endophytica</name>
    <dbReference type="NCBI Taxonomy" id="401976"/>
    <lineage>
        <taxon>Bacteria</taxon>
        <taxon>Bacillati</taxon>
        <taxon>Actinomycetota</taxon>
        <taxon>Actinomycetes</taxon>
        <taxon>Pseudonocardiales</taxon>
        <taxon>Pseudonocardiaceae</taxon>
        <taxon>Pseudonocardia</taxon>
    </lineage>
</organism>